<feature type="region of interest" description="Disordered" evidence="1">
    <location>
        <begin position="26"/>
        <end position="53"/>
    </location>
</feature>
<feature type="signal peptide" evidence="2">
    <location>
        <begin position="1"/>
        <end position="27"/>
    </location>
</feature>
<protein>
    <submittedName>
        <fullName evidence="3">Uncharacterized protein</fullName>
    </submittedName>
</protein>
<dbReference type="EMBL" id="AEXN01000032">
    <property type="protein sequence ID" value="EGC83563.1"/>
    <property type="molecule type" value="Genomic_DNA"/>
</dbReference>
<reference evidence="3 4" key="1">
    <citation type="submission" date="2011-01" db="EMBL/GenBank/DDBJ databases">
        <authorList>
            <person name="Durkin A.S."/>
            <person name="Madupu R."/>
            <person name="Torralba M."/>
            <person name="Gillis M."/>
            <person name="Methe B."/>
            <person name="Sutton G."/>
            <person name="Nelson K.E."/>
        </authorList>
    </citation>
    <scope>NUCLEOTIDE SEQUENCE [LARGE SCALE GENOMIC DNA]</scope>
    <source>
        <strain evidence="3 4">ACS-025-V-Sch4</strain>
    </source>
</reference>
<feature type="chain" id="PRO_5003253279" evidence="2">
    <location>
        <begin position="28"/>
        <end position="296"/>
    </location>
</feature>
<dbReference type="Proteomes" id="UP000005277">
    <property type="component" value="Unassembled WGS sequence"/>
</dbReference>
<organism evidence="3 4">
    <name type="scientific">Anaerococcus hydrogenalis ACS-025-V-Sch4</name>
    <dbReference type="NCBI Taxonomy" id="879306"/>
    <lineage>
        <taxon>Bacteria</taxon>
        <taxon>Bacillati</taxon>
        <taxon>Bacillota</taxon>
        <taxon>Tissierellia</taxon>
        <taxon>Tissierellales</taxon>
        <taxon>Peptoniphilaceae</taxon>
        <taxon>Anaerococcus</taxon>
    </lineage>
</organism>
<evidence type="ECO:0000313" key="3">
    <source>
        <dbReference type="EMBL" id="EGC83563.1"/>
    </source>
</evidence>
<dbReference type="OrthoDB" id="393070at2"/>
<evidence type="ECO:0000313" key="4">
    <source>
        <dbReference type="Proteomes" id="UP000005277"/>
    </source>
</evidence>
<accession>F0H218</accession>
<keyword evidence="4" id="KW-1185">Reference proteome</keyword>
<feature type="compositionally biased region" description="Basic and acidic residues" evidence="1">
    <location>
        <begin position="39"/>
        <end position="53"/>
    </location>
</feature>
<gene>
    <name evidence="3" type="ORF">HMPREF9246_1376</name>
</gene>
<keyword evidence="2" id="KW-0732">Signal</keyword>
<proteinExistence type="predicted"/>
<feature type="compositionally biased region" description="Basic and acidic residues" evidence="1">
    <location>
        <begin position="261"/>
        <end position="274"/>
    </location>
</feature>
<evidence type="ECO:0000256" key="1">
    <source>
        <dbReference type="SAM" id="MobiDB-lite"/>
    </source>
</evidence>
<comment type="caution">
    <text evidence="3">The sequence shown here is derived from an EMBL/GenBank/DDBJ whole genome shotgun (WGS) entry which is preliminary data.</text>
</comment>
<dbReference type="RefSeq" id="WP_004817917.1">
    <property type="nucleotide sequence ID" value="NZ_AEXN01000032.1"/>
</dbReference>
<name>F0H218_9FIRM</name>
<evidence type="ECO:0000256" key="2">
    <source>
        <dbReference type="SAM" id="SignalP"/>
    </source>
</evidence>
<feature type="region of interest" description="Disordered" evidence="1">
    <location>
        <begin position="259"/>
        <end position="282"/>
    </location>
</feature>
<sequence>MKLKNKALLTSALILALAFSGVNSVKASDDISSDSSLESTEKDSKNQDNAEALKEDIKEKDPVYCWINLYVKNRRVKDWLKDGSYYRIEGGNTNQLDSYGYDYEKIEIRDNLIPGKKQKIEILDGKEGNVYAEGEVNLIADAKYGHKMDLEITPKIPIKTRKMTLNFKDKALKEDRYLTYNMSDKYYIFVDGKFVGEYNKDKMRNNSFKDFEYETGKKFKIEFRRSNKSDSELLASIEDEMPKDGVMVDSKSMNVYLKLPTDSKEDKKDSEKGSETTASSGEKKVKKLVKLLMVQK</sequence>
<dbReference type="AlphaFoldDB" id="F0H218"/>